<dbReference type="GO" id="GO:0008610">
    <property type="term" value="P:lipid biosynthetic process"/>
    <property type="evidence" value="ECO:0007669"/>
    <property type="project" value="UniProtKB-ARBA"/>
</dbReference>
<keyword evidence="7" id="KW-1185">Reference proteome</keyword>
<dbReference type="Gene3D" id="3.30.559.30">
    <property type="entry name" value="Nonribosomal peptide synthetase, condensation domain"/>
    <property type="match status" value="1"/>
</dbReference>
<dbReference type="GO" id="GO:0031177">
    <property type="term" value="F:phosphopantetheine binding"/>
    <property type="evidence" value="ECO:0007669"/>
    <property type="project" value="InterPro"/>
</dbReference>
<dbReference type="Gene3D" id="3.30.559.10">
    <property type="entry name" value="Chloramphenicol acetyltransferase-like domain"/>
    <property type="match status" value="1"/>
</dbReference>
<dbReference type="AlphaFoldDB" id="A0A7K3WD03"/>
<evidence type="ECO:0000313" key="6">
    <source>
        <dbReference type="EMBL" id="NEL54352.1"/>
    </source>
</evidence>
<accession>A0A7K3WD03</accession>
<proteinExistence type="predicted"/>
<dbReference type="SUPFAM" id="SSF47336">
    <property type="entry name" value="ACP-like"/>
    <property type="match status" value="1"/>
</dbReference>
<keyword evidence="2" id="KW-0596">Phosphopantetheine</keyword>
<evidence type="ECO:0000256" key="1">
    <source>
        <dbReference type="ARBA" id="ARBA00001957"/>
    </source>
</evidence>
<dbReference type="PROSITE" id="PS00012">
    <property type="entry name" value="PHOSPHOPANTETHEINE"/>
    <property type="match status" value="1"/>
</dbReference>
<dbReference type="InterPro" id="IPR023213">
    <property type="entry name" value="CAT-like_dom_sf"/>
</dbReference>
<feature type="region of interest" description="Disordered" evidence="4">
    <location>
        <begin position="557"/>
        <end position="585"/>
    </location>
</feature>
<dbReference type="GO" id="GO:0043041">
    <property type="term" value="P:amino acid activation for nonribosomal peptide biosynthetic process"/>
    <property type="evidence" value="ECO:0007669"/>
    <property type="project" value="TreeGrafter"/>
</dbReference>
<dbReference type="GO" id="GO:0044550">
    <property type="term" value="P:secondary metabolite biosynthetic process"/>
    <property type="evidence" value="ECO:0007669"/>
    <property type="project" value="TreeGrafter"/>
</dbReference>
<evidence type="ECO:0000259" key="5">
    <source>
        <dbReference type="PROSITE" id="PS50075"/>
    </source>
</evidence>
<dbReference type="InterPro" id="IPR006162">
    <property type="entry name" value="Ppantetheine_attach_site"/>
</dbReference>
<comment type="cofactor">
    <cofactor evidence="1">
        <name>pantetheine 4'-phosphate</name>
        <dbReference type="ChEBI" id="CHEBI:47942"/>
    </cofactor>
</comment>
<dbReference type="InterPro" id="IPR036736">
    <property type="entry name" value="ACP-like_sf"/>
</dbReference>
<reference evidence="6 7" key="1">
    <citation type="submission" date="2020-02" db="EMBL/GenBank/DDBJ databases">
        <title>The whole genome sequence of CPCC 205119.</title>
        <authorList>
            <person name="Jiang Z."/>
        </authorList>
    </citation>
    <scope>NUCLEOTIDE SEQUENCE [LARGE SCALE GENOMIC DNA]</scope>
    <source>
        <strain evidence="6 7">CPCC 205119</strain>
    </source>
</reference>
<comment type="caution">
    <text evidence="6">The sequence shown here is derived from an EMBL/GenBank/DDBJ whole genome shotgun (WGS) entry which is preliminary data.</text>
</comment>
<dbReference type="Gene3D" id="1.10.1200.10">
    <property type="entry name" value="ACP-like"/>
    <property type="match status" value="1"/>
</dbReference>
<sequence>MNTPDAADRTAAREALVRQLLARAGANAGIDEAAPRPTQPGELQLIAIWEEVLERTAIGADDDYFALGGDSISAVAVVSRAQAAGIALTTQDLFELRTVGAITAALADLSPVAPPGASRSGAKSRPDRIRLTPLQDGMLYQSLADPSGTTQLVQVGAQLTGDIDVDQFSAACQTVARRYGALRASVRWDATGSWMVAADDVVLPVQVVDLRDVPVMAQPAAVQREIDRDLARGMDLRSPPLVRITLLRLADDVLRFLLTHHHLVLDGWSQQIVLRDMLDLYDGVDPAALPAPHDGTADHRTWLSGLDAGGGTSRWRELMAGFRPAPLAPRPSDAVSGPRAVTVPGPIPDLSAAARRWEVTPATLVYAAWSVLIAEITRSDDVAIGVTLSGRPALLPRAGSAVGMFIATLPLRVRPDPGEMLASWLHRVQRGRVELEGLQHCALTDIARATSTVPAAGHERLFDTIVVVENFPEWVVEGTHSRRLAVSSVTGSVWEGYPLVLETRIGPQGSILLRADASVLPEARVRTLSSTVHALLEAMGTADSVADLRSIARRHLESAGDPGRAPREARRQVVAGPSADEAGSA</sequence>
<organism evidence="6 7">
    <name type="scientific">Goekera deserti</name>
    <dbReference type="NCBI Taxonomy" id="2497753"/>
    <lineage>
        <taxon>Bacteria</taxon>
        <taxon>Bacillati</taxon>
        <taxon>Actinomycetota</taxon>
        <taxon>Actinomycetes</taxon>
        <taxon>Geodermatophilales</taxon>
        <taxon>Geodermatophilaceae</taxon>
        <taxon>Goekera</taxon>
    </lineage>
</organism>
<dbReference type="PROSITE" id="PS50075">
    <property type="entry name" value="CARRIER"/>
    <property type="match status" value="1"/>
</dbReference>
<feature type="domain" description="Carrier" evidence="5">
    <location>
        <begin position="36"/>
        <end position="110"/>
    </location>
</feature>
<keyword evidence="3" id="KW-0597">Phosphoprotein</keyword>
<dbReference type="InterPro" id="IPR020806">
    <property type="entry name" value="PKS_PP-bd"/>
</dbReference>
<dbReference type="SUPFAM" id="SSF52777">
    <property type="entry name" value="CoA-dependent acyltransferases"/>
    <property type="match status" value="2"/>
</dbReference>
<protein>
    <recommendedName>
        <fullName evidence="5">Carrier domain-containing protein</fullName>
    </recommendedName>
</protein>
<dbReference type="Proteomes" id="UP000470470">
    <property type="component" value="Unassembled WGS sequence"/>
</dbReference>
<dbReference type="InterPro" id="IPR009081">
    <property type="entry name" value="PP-bd_ACP"/>
</dbReference>
<dbReference type="InterPro" id="IPR001242">
    <property type="entry name" value="Condensation_dom"/>
</dbReference>
<gene>
    <name evidence="6" type="ORF">G1H19_10100</name>
</gene>
<dbReference type="Pfam" id="PF00550">
    <property type="entry name" value="PP-binding"/>
    <property type="match status" value="1"/>
</dbReference>
<dbReference type="SMART" id="SM00823">
    <property type="entry name" value="PKS_PP"/>
    <property type="match status" value="1"/>
</dbReference>
<dbReference type="PANTHER" id="PTHR45527">
    <property type="entry name" value="NONRIBOSOMAL PEPTIDE SYNTHETASE"/>
    <property type="match status" value="1"/>
</dbReference>
<name>A0A7K3WD03_9ACTN</name>
<evidence type="ECO:0000256" key="2">
    <source>
        <dbReference type="ARBA" id="ARBA00022450"/>
    </source>
</evidence>
<dbReference type="RefSeq" id="WP_152727614.1">
    <property type="nucleotide sequence ID" value="NZ_JAABOZ010000001.1"/>
</dbReference>
<dbReference type="PANTHER" id="PTHR45527:SF1">
    <property type="entry name" value="FATTY ACID SYNTHASE"/>
    <property type="match status" value="1"/>
</dbReference>
<dbReference type="Pfam" id="PF00668">
    <property type="entry name" value="Condensation"/>
    <property type="match status" value="1"/>
</dbReference>
<dbReference type="EMBL" id="JAAGWK010000011">
    <property type="protein sequence ID" value="NEL54352.1"/>
    <property type="molecule type" value="Genomic_DNA"/>
</dbReference>
<evidence type="ECO:0000256" key="4">
    <source>
        <dbReference type="SAM" id="MobiDB-lite"/>
    </source>
</evidence>
<dbReference type="GO" id="GO:0005737">
    <property type="term" value="C:cytoplasm"/>
    <property type="evidence" value="ECO:0007669"/>
    <property type="project" value="TreeGrafter"/>
</dbReference>
<evidence type="ECO:0000313" key="7">
    <source>
        <dbReference type="Proteomes" id="UP000470470"/>
    </source>
</evidence>
<feature type="compositionally biased region" description="Basic and acidic residues" evidence="4">
    <location>
        <begin position="557"/>
        <end position="571"/>
    </location>
</feature>
<evidence type="ECO:0000256" key="3">
    <source>
        <dbReference type="ARBA" id="ARBA00022553"/>
    </source>
</evidence>
<dbReference type="GO" id="GO:0003824">
    <property type="term" value="F:catalytic activity"/>
    <property type="evidence" value="ECO:0007669"/>
    <property type="project" value="InterPro"/>
</dbReference>